<proteinExistence type="predicted"/>
<dbReference type="Proteomes" id="UP000318529">
    <property type="component" value="Unassembled WGS sequence"/>
</dbReference>
<evidence type="ECO:0008006" key="6">
    <source>
        <dbReference type="Google" id="ProtNLM"/>
    </source>
</evidence>
<feature type="signal peptide" evidence="1">
    <location>
        <begin position="1"/>
        <end position="24"/>
    </location>
</feature>
<dbReference type="RefSeq" id="WP_145679097.1">
    <property type="nucleotide sequence ID" value="NZ_VITF01000015.1"/>
</dbReference>
<comment type="caution">
    <text evidence="2">The sequence shown here is derived from an EMBL/GenBank/DDBJ whole genome shotgun (WGS) entry which is preliminary data.</text>
</comment>
<dbReference type="EMBL" id="VITF01000015">
    <property type="protein sequence ID" value="TWA62168.1"/>
    <property type="molecule type" value="Genomic_DNA"/>
</dbReference>
<keyword evidence="1" id="KW-0732">Signal</keyword>
<evidence type="ECO:0000313" key="3">
    <source>
        <dbReference type="EMBL" id="TWA78637.1"/>
    </source>
</evidence>
<name>A0A560AP90_AZOBR</name>
<evidence type="ECO:0000256" key="1">
    <source>
        <dbReference type="SAM" id="SignalP"/>
    </source>
</evidence>
<feature type="chain" id="PRO_5036136100" description="Argininosuccinate lyase" evidence="1">
    <location>
        <begin position="25"/>
        <end position="122"/>
    </location>
</feature>
<sequence>MTSILAKGAVAAAALFLFHGAALAGQQDFTILNKTGYALKHIYVSESDNQKWDEDVLGRDVLDDGEEFELSFDTAEKTCKWDMKVIYDDGESAVWQNLNLCKIAKLTLRWNKNTGVTSASVE</sequence>
<accession>A0A560AP90</accession>
<dbReference type="Proteomes" id="UP000316083">
    <property type="component" value="Unassembled WGS sequence"/>
</dbReference>
<reference evidence="4 5" key="1">
    <citation type="submission" date="2019-06" db="EMBL/GenBank/DDBJ databases">
        <title>Genomic Encyclopedia of Type Strains, Phase IV (KMG-V): Genome sequencing to study the core and pangenomes of soil and plant-associated prokaryotes.</title>
        <authorList>
            <person name="Whitman W."/>
        </authorList>
    </citation>
    <scope>NUCLEOTIDE SEQUENCE [LARGE SCALE GENOMIC DNA]</scope>
    <source>
        <strain evidence="3 5">BR 11650</strain>
        <strain evidence="2 4">BR 11796</strain>
    </source>
</reference>
<gene>
    <name evidence="2" type="ORF">FBZ82_11560</name>
    <name evidence="3" type="ORF">FBZ83_112138</name>
</gene>
<evidence type="ECO:0000313" key="4">
    <source>
        <dbReference type="Proteomes" id="UP000316083"/>
    </source>
</evidence>
<evidence type="ECO:0000313" key="2">
    <source>
        <dbReference type="EMBL" id="TWA62168.1"/>
    </source>
</evidence>
<dbReference type="EMBL" id="VITH01000012">
    <property type="protein sequence ID" value="TWA78637.1"/>
    <property type="molecule type" value="Genomic_DNA"/>
</dbReference>
<organism evidence="2 4">
    <name type="scientific">Azospirillum brasilense</name>
    <dbReference type="NCBI Taxonomy" id="192"/>
    <lineage>
        <taxon>Bacteria</taxon>
        <taxon>Pseudomonadati</taxon>
        <taxon>Pseudomonadota</taxon>
        <taxon>Alphaproteobacteria</taxon>
        <taxon>Rhodospirillales</taxon>
        <taxon>Azospirillaceae</taxon>
        <taxon>Azospirillum</taxon>
    </lineage>
</organism>
<dbReference type="AlphaFoldDB" id="A0A560AP90"/>
<protein>
    <recommendedName>
        <fullName evidence="6">Argininosuccinate lyase</fullName>
    </recommendedName>
</protein>
<evidence type="ECO:0000313" key="5">
    <source>
        <dbReference type="Proteomes" id="UP000318529"/>
    </source>
</evidence>